<gene>
    <name evidence="2" type="ORF">C7384_1213</name>
</gene>
<dbReference type="InterPro" id="IPR009425">
    <property type="entry name" value="DSRM_SSAP"/>
</dbReference>
<name>A0A2U1D2U2_9LACO</name>
<protein>
    <submittedName>
        <fullName evidence="2">Uncharacterized protein DUF1071</fullName>
    </submittedName>
</protein>
<dbReference type="Proteomes" id="UP000245433">
    <property type="component" value="Unassembled WGS sequence"/>
</dbReference>
<evidence type="ECO:0000313" key="2">
    <source>
        <dbReference type="EMBL" id="PVY81997.1"/>
    </source>
</evidence>
<evidence type="ECO:0000259" key="1">
    <source>
        <dbReference type="Pfam" id="PF06378"/>
    </source>
</evidence>
<feature type="domain" description="SSAP RNA binding" evidence="1">
    <location>
        <begin position="6"/>
        <end position="148"/>
    </location>
</feature>
<dbReference type="RefSeq" id="WP_089940513.1">
    <property type="nucleotide sequence ID" value="NZ_QEKT01000021.1"/>
</dbReference>
<dbReference type="Pfam" id="PF06378">
    <property type="entry name" value="SSAP_Sak"/>
    <property type="match status" value="1"/>
</dbReference>
<dbReference type="EMBL" id="QEKT01000021">
    <property type="protein sequence ID" value="PVY81997.1"/>
    <property type="molecule type" value="Genomic_DNA"/>
</dbReference>
<evidence type="ECO:0000313" key="3">
    <source>
        <dbReference type="Proteomes" id="UP000245433"/>
    </source>
</evidence>
<reference evidence="2 3" key="1">
    <citation type="submission" date="2018-04" db="EMBL/GenBank/DDBJ databases">
        <title>Genomic Encyclopedia of Type Strains, Phase IV (KMG-IV): sequencing the most valuable type-strain genomes for metagenomic binning, comparative biology and taxonomic classification.</title>
        <authorList>
            <person name="Goeker M."/>
        </authorList>
    </citation>
    <scope>NUCLEOTIDE SEQUENCE [LARGE SCALE GENOMIC DNA]</scope>
    <source>
        <strain evidence="2 3">DSM 28795</strain>
    </source>
</reference>
<organism evidence="2 3">
    <name type="scientific">Convivina intestini</name>
    <dbReference type="NCBI Taxonomy" id="1505726"/>
    <lineage>
        <taxon>Bacteria</taxon>
        <taxon>Bacillati</taxon>
        <taxon>Bacillota</taxon>
        <taxon>Bacilli</taxon>
        <taxon>Lactobacillales</taxon>
        <taxon>Lactobacillaceae</taxon>
        <taxon>Convivina</taxon>
    </lineage>
</organism>
<proteinExistence type="predicted"/>
<dbReference type="OrthoDB" id="2186028at2"/>
<accession>A0A2U1D2U2</accession>
<sequence>MTENSVFKTLSEIDVKDHIDKKGNFSYLSWPWAVSEVMKRYPDMTYNVRKYEGGRLFTGDSKTGYMVSTDVTIDGINREMWLPIMDMRNKAVLNPTSTDVNKAIMRSLVKNLAMFGLGLYIYAGEDLPDIEPEKISANQVNVLNKKLKIIKENSGKDVTDFVNERLNIKALEELISPNYQQANKIIDELVQKSYEVKNRLAENNNEAVG</sequence>
<keyword evidence="3" id="KW-1185">Reference proteome</keyword>
<comment type="caution">
    <text evidence="2">The sequence shown here is derived from an EMBL/GenBank/DDBJ whole genome shotgun (WGS) entry which is preliminary data.</text>
</comment>
<dbReference type="AlphaFoldDB" id="A0A2U1D2U2"/>